<evidence type="ECO:0000313" key="11">
    <source>
        <dbReference type="EMBL" id="NNJ27659.1"/>
    </source>
</evidence>
<organism evidence="11 12">
    <name type="scientific">Alienimonas chondri</name>
    <dbReference type="NCBI Taxonomy" id="2681879"/>
    <lineage>
        <taxon>Bacteria</taxon>
        <taxon>Pseudomonadati</taxon>
        <taxon>Planctomycetota</taxon>
        <taxon>Planctomycetia</taxon>
        <taxon>Planctomycetales</taxon>
        <taxon>Planctomycetaceae</taxon>
        <taxon>Alienimonas</taxon>
    </lineage>
</organism>
<feature type="transmembrane region" description="Helical" evidence="9">
    <location>
        <begin position="15"/>
        <end position="35"/>
    </location>
</feature>
<dbReference type="SUPFAM" id="SSF103088">
    <property type="entry name" value="OmpA-like"/>
    <property type="match status" value="1"/>
</dbReference>
<dbReference type="Pfam" id="PF13677">
    <property type="entry name" value="MotB_plug"/>
    <property type="match status" value="1"/>
</dbReference>
<evidence type="ECO:0000256" key="6">
    <source>
        <dbReference type="ARBA" id="ARBA00023136"/>
    </source>
</evidence>
<evidence type="ECO:0000256" key="5">
    <source>
        <dbReference type="ARBA" id="ARBA00022989"/>
    </source>
</evidence>
<keyword evidence="3" id="KW-1003">Cell membrane</keyword>
<dbReference type="PROSITE" id="PS51123">
    <property type="entry name" value="OMPA_2"/>
    <property type="match status" value="1"/>
</dbReference>
<sequence>MEGDDDAPPGVPEWVVTYGDMMSLLLTFFIMLVSMSELKEEGKVRAILEVFQQRFGPTESLAAAPGSSPMDRNDQKTATASGRQRQSGTSRETADGRDQVGAFDGAAESPLDRAPALAGPAAFGRFEAQLGSGMKRTLDALAKAVARAGGEVIVRGHASPEPPPADSPFPDAWALSRARAESVAEALAERGIARSRLRIEAAGSTEPPALAARAAFGGAVRDWDRVDVFVGEN</sequence>
<dbReference type="RefSeq" id="WP_171189563.1">
    <property type="nucleotide sequence ID" value="NZ_WTPX01000179.1"/>
</dbReference>
<feature type="domain" description="OmpA-like" evidence="10">
    <location>
        <begin position="110"/>
        <end position="233"/>
    </location>
</feature>
<protein>
    <recommendedName>
        <fullName evidence="10">OmpA-like domain-containing protein</fullName>
    </recommendedName>
</protein>
<keyword evidence="12" id="KW-1185">Reference proteome</keyword>
<dbReference type="PANTHER" id="PTHR30329">
    <property type="entry name" value="STATOR ELEMENT OF FLAGELLAR MOTOR COMPLEX"/>
    <property type="match status" value="1"/>
</dbReference>
<dbReference type="InterPro" id="IPR036737">
    <property type="entry name" value="OmpA-like_sf"/>
</dbReference>
<proteinExistence type="inferred from homology"/>
<dbReference type="InterPro" id="IPR006665">
    <property type="entry name" value="OmpA-like"/>
</dbReference>
<evidence type="ECO:0000256" key="2">
    <source>
        <dbReference type="ARBA" id="ARBA00008914"/>
    </source>
</evidence>
<keyword evidence="6 7" id="KW-0472">Membrane</keyword>
<evidence type="ECO:0000256" key="8">
    <source>
        <dbReference type="SAM" id="MobiDB-lite"/>
    </source>
</evidence>
<comment type="subcellular location">
    <subcellularLocation>
        <location evidence="1">Cell membrane</location>
        <topology evidence="1">Single-pass membrane protein</topology>
    </subcellularLocation>
</comment>
<feature type="compositionally biased region" description="Polar residues" evidence="8">
    <location>
        <begin position="76"/>
        <end position="91"/>
    </location>
</feature>
<dbReference type="Pfam" id="PF00691">
    <property type="entry name" value="OmpA"/>
    <property type="match status" value="1"/>
</dbReference>
<dbReference type="InterPro" id="IPR050330">
    <property type="entry name" value="Bact_OuterMem_StrucFunc"/>
</dbReference>
<accession>A0ABX1VHS7</accession>
<dbReference type="InterPro" id="IPR025713">
    <property type="entry name" value="MotB-like_N_dom"/>
</dbReference>
<evidence type="ECO:0000256" key="9">
    <source>
        <dbReference type="SAM" id="Phobius"/>
    </source>
</evidence>
<evidence type="ECO:0000256" key="3">
    <source>
        <dbReference type="ARBA" id="ARBA00022475"/>
    </source>
</evidence>
<evidence type="ECO:0000256" key="4">
    <source>
        <dbReference type="ARBA" id="ARBA00022692"/>
    </source>
</evidence>
<keyword evidence="5 9" id="KW-1133">Transmembrane helix</keyword>
<evidence type="ECO:0000313" key="12">
    <source>
        <dbReference type="Proteomes" id="UP000609651"/>
    </source>
</evidence>
<gene>
    <name evidence="11" type="ORF">LzC2_37670</name>
</gene>
<keyword evidence="4 9" id="KW-0812">Transmembrane</keyword>
<comment type="caution">
    <text evidence="11">The sequence shown here is derived from an EMBL/GenBank/DDBJ whole genome shotgun (WGS) entry which is preliminary data.</text>
</comment>
<evidence type="ECO:0000259" key="10">
    <source>
        <dbReference type="PROSITE" id="PS51123"/>
    </source>
</evidence>
<feature type="region of interest" description="Disordered" evidence="8">
    <location>
        <begin position="59"/>
        <end position="112"/>
    </location>
</feature>
<reference evidence="11 12" key="1">
    <citation type="journal article" date="2020" name="Syst. Appl. Microbiol.">
        <title>Alienimonas chondri sp. nov., a novel planctomycete isolated from the biofilm of the red alga Chondrus crispus.</title>
        <authorList>
            <person name="Vitorino I."/>
            <person name="Albuquerque L."/>
            <person name="Wiegand S."/>
            <person name="Kallscheuer N."/>
            <person name="da Costa M.S."/>
            <person name="Lobo-da-Cunha A."/>
            <person name="Jogler C."/>
            <person name="Lage O.M."/>
        </authorList>
    </citation>
    <scope>NUCLEOTIDE SEQUENCE [LARGE SCALE GENOMIC DNA]</scope>
    <source>
        <strain evidence="11 12">LzC2</strain>
    </source>
</reference>
<evidence type="ECO:0000256" key="7">
    <source>
        <dbReference type="PROSITE-ProRule" id="PRU00473"/>
    </source>
</evidence>
<dbReference type="Gene3D" id="3.30.1330.60">
    <property type="entry name" value="OmpA-like domain"/>
    <property type="match status" value="1"/>
</dbReference>
<comment type="similarity">
    <text evidence="2">Belongs to the MotB family.</text>
</comment>
<dbReference type="Proteomes" id="UP000609651">
    <property type="component" value="Unassembled WGS sequence"/>
</dbReference>
<name>A0ABX1VHS7_9PLAN</name>
<evidence type="ECO:0000256" key="1">
    <source>
        <dbReference type="ARBA" id="ARBA00004162"/>
    </source>
</evidence>
<dbReference type="EMBL" id="WTPX01000179">
    <property type="protein sequence ID" value="NNJ27659.1"/>
    <property type="molecule type" value="Genomic_DNA"/>
</dbReference>
<dbReference type="PANTHER" id="PTHR30329:SF19">
    <property type="entry name" value="OUTER MEMBRANE PROTEIN, OMPA FAMILY"/>
    <property type="match status" value="1"/>
</dbReference>